<reference evidence="3" key="1">
    <citation type="journal article" date="2019" name="Nat. Commun.">
        <title>Expansion of phycobilisome linker gene families in mesophilic red algae.</title>
        <authorList>
            <person name="Lee J."/>
            <person name="Kim D."/>
            <person name="Bhattacharya D."/>
            <person name="Yoon H.S."/>
        </authorList>
    </citation>
    <scope>NUCLEOTIDE SEQUENCE [LARGE SCALE GENOMIC DNA]</scope>
    <source>
        <strain evidence="3">CCMP 1328</strain>
    </source>
</reference>
<keyword evidence="3" id="KW-1185">Reference proteome</keyword>
<proteinExistence type="predicted"/>
<feature type="region of interest" description="Disordered" evidence="1">
    <location>
        <begin position="58"/>
        <end position="105"/>
    </location>
</feature>
<sequence>MMSLFPVDERVDGTWTCLKMTRNHAQEHVGTSELSDADAWDSPRELTLVEYSYAYRTRRQSEPGSAPSSPVRTRMLSDSGVCDAARRQHDAEDEEHGRQPESPSFLKTIASLSSGALKSDGLNEHRRNVTFADDVERVSYEPLQVKGLPSKPPRKPRRVLRESCRYSMYLYR</sequence>
<feature type="compositionally biased region" description="Basic and acidic residues" evidence="1">
    <location>
        <begin position="84"/>
        <end position="99"/>
    </location>
</feature>
<dbReference type="AlphaFoldDB" id="A0A5J4YQH4"/>
<organism evidence="2 3">
    <name type="scientific">Porphyridium purpureum</name>
    <name type="common">Red alga</name>
    <name type="synonym">Porphyridium cruentum</name>
    <dbReference type="NCBI Taxonomy" id="35688"/>
    <lineage>
        <taxon>Eukaryota</taxon>
        <taxon>Rhodophyta</taxon>
        <taxon>Bangiophyceae</taxon>
        <taxon>Porphyridiales</taxon>
        <taxon>Porphyridiaceae</taxon>
        <taxon>Porphyridium</taxon>
    </lineage>
</organism>
<accession>A0A5J4YQH4</accession>
<feature type="compositionally biased region" description="Polar residues" evidence="1">
    <location>
        <begin position="62"/>
        <end position="71"/>
    </location>
</feature>
<dbReference type="EMBL" id="VRMN01000007">
    <property type="protein sequence ID" value="KAA8493240.1"/>
    <property type="molecule type" value="Genomic_DNA"/>
</dbReference>
<evidence type="ECO:0000313" key="2">
    <source>
        <dbReference type="EMBL" id="KAA8493240.1"/>
    </source>
</evidence>
<protein>
    <submittedName>
        <fullName evidence="2">Uncharacterized protein</fullName>
    </submittedName>
</protein>
<comment type="caution">
    <text evidence="2">The sequence shown here is derived from an EMBL/GenBank/DDBJ whole genome shotgun (WGS) entry which is preliminary data.</text>
</comment>
<name>A0A5J4YQH4_PORPP</name>
<evidence type="ECO:0000313" key="3">
    <source>
        <dbReference type="Proteomes" id="UP000324585"/>
    </source>
</evidence>
<gene>
    <name evidence="2" type="ORF">FVE85_8685</name>
</gene>
<dbReference type="Proteomes" id="UP000324585">
    <property type="component" value="Unassembled WGS sequence"/>
</dbReference>
<evidence type="ECO:0000256" key="1">
    <source>
        <dbReference type="SAM" id="MobiDB-lite"/>
    </source>
</evidence>